<proteinExistence type="predicted"/>
<reference evidence="3" key="1">
    <citation type="submission" date="2012-09" db="EMBL/GenBank/DDBJ databases">
        <authorList>
            <person name="Martin A.A."/>
        </authorList>
    </citation>
    <scope>NUCLEOTIDE SEQUENCE</scope>
</reference>
<sequence length="191" mass="22119">MPVDLPKVAITAVLLPLPFGFYVIGFAIIFFPRLVLTRHFWTDAQRKESFRAEVLKSVTNSSRFKEVIGNPLSMEEVRLPELDQMSANELIALASLYSMLPLPGIARRFKLRCEAMRQLDKIIVGNIASLTERQLNFVRFFLFLEQANFSFQYSEMFERFFISAFVHSSHNNFKQCVCSRDASRSHRLDNI</sequence>
<dbReference type="AlphaFoldDB" id="A0A0K0CSV5"/>
<dbReference type="Proteomes" id="UP000035642">
    <property type="component" value="Unassembled WGS sequence"/>
</dbReference>
<dbReference type="STRING" id="6313.A0A0K0CSV5"/>
<evidence type="ECO:0000256" key="1">
    <source>
        <dbReference type="SAM" id="Phobius"/>
    </source>
</evidence>
<evidence type="ECO:0000259" key="2">
    <source>
        <dbReference type="Pfam" id="PF07766"/>
    </source>
</evidence>
<keyword evidence="1" id="KW-0812">Transmembrane</keyword>
<keyword evidence="3" id="KW-1185">Reference proteome</keyword>
<dbReference type="Pfam" id="PF07766">
    <property type="entry name" value="LETM1_RBD"/>
    <property type="match status" value="1"/>
</dbReference>
<keyword evidence="1" id="KW-1133">Transmembrane helix</keyword>
<protein>
    <submittedName>
        <fullName evidence="4">LETM1 domain-containing protein</fullName>
    </submittedName>
</protein>
<dbReference type="GO" id="GO:0043022">
    <property type="term" value="F:ribosome binding"/>
    <property type="evidence" value="ECO:0007669"/>
    <property type="project" value="InterPro"/>
</dbReference>
<evidence type="ECO:0000313" key="4">
    <source>
        <dbReference type="WBParaSite" id="ACAC_0000009201-mRNA-1"/>
    </source>
</evidence>
<name>A0A0K0CSV5_ANGCA</name>
<feature type="domain" description="Letm1 RBD" evidence="2">
    <location>
        <begin position="2"/>
        <end position="54"/>
    </location>
</feature>
<dbReference type="WBParaSite" id="ACAC_0000009201-mRNA-1">
    <property type="protein sequence ID" value="ACAC_0000009201-mRNA-1"/>
    <property type="gene ID" value="ACAC_0000009201"/>
</dbReference>
<organism evidence="3 4">
    <name type="scientific">Angiostrongylus cantonensis</name>
    <name type="common">Rat lungworm</name>
    <dbReference type="NCBI Taxonomy" id="6313"/>
    <lineage>
        <taxon>Eukaryota</taxon>
        <taxon>Metazoa</taxon>
        <taxon>Ecdysozoa</taxon>
        <taxon>Nematoda</taxon>
        <taxon>Chromadorea</taxon>
        <taxon>Rhabditida</taxon>
        <taxon>Rhabditina</taxon>
        <taxon>Rhabditomorpha</taxon>
        <taxon>Strongyloidea</taxon>
        <taxon>Metastrongylidae</taxon>
        <taxon>Angiostrongylus</taxon>
    </lineage>
</organism>
<evidence type="ECO:0000313" key="3">
    <source>
        <dbReference type="Proteomes" id="UP000035642"/>
    </source>
</evidence>
<feature type="transmembrane region" description="Helical" evidence="1">
    <location>
        <begin position="12"/>
        <end position="36"/>
    </location>
</feature>
<reference evidence="4" key="2">
    <citation type="submission" date="2017-02" db="UniProtKB">
        <authorList>
            <consortium name="WormBaseParasite"/>
        </authorList>
    </citation>
    <scope>IDENTIFICATION</scope>
</reference>
<keyword evidence="1" id="KW-0472">Membrane</keyword>
<dbReference type="InterPro" id="IPR033122">
    <property type="entry name" value="LETM1-like_RBD"/>
</dbReference>
<accession>A0A0K0CSV5</accession>